<evidence type="ECO:0000256" key="5">
    <source>
        <dbReference type="RuleBase" id="RU361157"/>
    </source>
</evidence>
<keyword evidence="5" id="KW-1003">Cell membrane</keyword>
<evidence type="ECO:0000256" key="4">
    <source>
        <dbReference type="ARBA" id="ARBA00023136"/>
    </source>
</evidence>
<accession>S0G3U8</accession>
<feature type="transmembrane region" description="Helical" evidence="5">
    <location>
        <begin position="294"/>
        <end position="313"/>
    </location>
</feature>
<dbReference type="Pfam" id="PF12698">
    <property type="entry name" value="ABC2_membrane_3"/>
    <property type="match status" value="1"/>
</dbReference>
<dbReference type="PATRIC" id="fig|1286635.3.peg.766"/>
<feature type="transmembrane region" description="Helical" evidence="5">
    <location>
        <begin position="347"/>
        <end position="368"/>
    </location>
</feature>
<dbReference type="AlphaFoldDB" id="S0G3U8"/>
<organism evidence="7 8">
    <name type="scientific">Desulfotignum phosphitoxidans DSM 13687</name>
    <dbReference type="NCBI Taxonomy" id="1286635"/>
    <lineage>
        <taxon>Bacteria</taxon>
        <taxon>Pseudomonadati</taxon>
        <taxon>Thermodesulfobacteriota</taxon>
        <taxon>Desulfobacteria</taxon>
        <taxon>Desulfobacterales</taxon>
        <taxon>Desulfobacteraceae</taxon>
        <taxon>Desulfotignum</taxon>
    </lineage>
</organism>
<comment type="caution">
    <text evidence="7">The sequence shown here is derived from an EMBL/GenBank/DDBJ whole genome shotgun (WGS) entry which is preliminary data.</text>
</comment>
<keyword evidence="8" id="KW-1185">Reference proteome</keyword>
<feature type="transmembrane region" description="Helical" evidence="5">
    <location>
        <begin position="183"/>
        <end position="206"/>
    </location>
</feature>
<evidence type="ECO:0000256" key="2">
    <source>
        <dbReference type="ARBA" id="ARBA00022692"/>
    </source>
</evidence>
<feature type="transmembrane region" description="Helical" evidence="5">
    <location>
        <begin position="260"/>
        <end position="282"/>
    </location>
</feature>
<dbReference type="PANTHER" id="PTHR43027">
    <property type="entry name" value="DOXORUBICIN RESISTANCE ABC TRANSPORTER PERMEASE PROTEIN DRRC-RELATED"/>
    <property type="match status" value="1"/>
</dbReference>
<keyword evidence="3 5" id="KW-1133">Transmembrane helix</keyword>
<dbReference type="InterPro" id="IPR047817">
    <property type="entry name" value="ABC2_TM_bact-type"/>
</dbReference>
<reference evidence="7 8" key="1">
    <citation type="journal article" date="2013" name="Genome Announc.">
        <title>Draft Genome Sequence of Desulfotignum phosphitoxidans DSM 13687 Strain FiPS-3.</title>
        <authorList>
            <person name="Poehlein A."/>
            <person name="Daniel R."/>
            <person name="Simeonova D.D."/>
        </authorList>
    </citation>
    <scope>NUCLEOTIDE SEQUENCE [LARGE SCALE GENOMIC DNA]</scope>
    <source>
        <strain evidence="7 8">DSM 13687</strain>
    </source>
</reference>
<dbReference type="PRINTS" id="PR00164">
    <property type="entry name" value="ABC2TRNSPORT"/>
</dbReference>
<evidence type="ECO:0000256" key="1">
    <source>
        <dbReference type="ARBA" id="ARBA00004141"/>
    </source>
</evidence>
<dbReference type="GO" id="GO:0043190">
    <property type="term" value="C:ATP-binding cassette (ABC) transporter complex"/>
    <property type="evidence" value="ECO:0007669"/>
    <property type="project" value="InterPro"/>
</dbReference>
<dbReference type="Proteomes" id="UP000014216">
    <property type="component" value="Unassembled WGS sequence"/>
</dbReference>
<keyword evidence="2 5" id="KW-0812">Transmembrane</keyword>
<evidence type="ECO:0000259" key="6">
    <source>
        <dbReference type="PROSITE" id="PS51012"/>
    </source>
</evidence>
<evidence type="ECO:0000313" key="7">
    <source>
        <dbReference type="EMBL" id="EMS81595.1"/>
    </source>
</evidence>
<keyword evidence="5" id="KW-0813">Transport</keyword>
<dbReference type="InterPro" id="IPR000412">
    <property type="entry name" value="ABC_2_transport"/>
</dbReference>
<dbReference type="InterPro" id="IPR013525">
    <property type="entry name" value="ABC2_TM"/>
</dbReference>
<keyword evidence="4 5" id="KW-0472">Membrane</keyword>
<gene>
    <name evidence="7" type="ORF">Dpo_1c07360</name>
</gene>
<name>S0G3U8_9BACT</name>
<dbReference type="RefSeq" id="WP_006964342.1">
    <property type="nucleotide sequence ID" value="NZ_APJX01000001.1"/>
</dbReference>
<comment type="similarity">
    <text evidence="5">Belongs to the ABC-2 integral membrane protein family.</text>
</comment>
<dbReference type="GO" id="GO:0140359">
    <property type="term" value="F:ABC-type transporter activity"/>
    <property type="evidence" value="ECO:0007669"/>
    <property type="project" value="InterPro"/>
</dbReference>
<dbReference type="InterPro" id="IPR052902">
    <property type="entry name" value="ABC-2_transporter"/>
</dbReference>
<dbReference type="EMBL" id="APJX01000001">
    <property type="protein sequence ID" value="EMS81595.1"/>
    <property type="molecule type" value="Genomic_DNA"/>
</dbReference>
<dbReference type="PANTHER" id="PTHR43027:SF1">
    <property type="entry name" value="DOXORUBICIN RESISTANCE ABC TRANSPORTER PERMEASE PROTEIN DRRC-RELATED"/>
    <property type="match status" value="1"/>
</dbReference>
<feature type="transmembrane region" description="Helical" evidence="5">
    <location>
        <begin position="227"/>
        <end position="254"/>
    </location>
</feature>
<protein>
    <recommendedName>
        <fullName evidence="5">Transport permease protein</fullName>
    </recommendedName>
</protein>
<feature type="transmembrane region" description="Helical" evidence="5">
    <location>
        <begin position="29"/>
        <end position="48"/>
    </location>
</feature>
<evidence type="ECO:0000256" key="3">
    <source>
        <dbReference type="ARBA" id="ARBA00022989"/>
    </source>
</evidence>
<sequence>MNLHIIHANIIRANIIVSIKSFYREKTVVFFRIAFPVILILVFGTIFMERDNEVFELSIQDLDRTTSSQQLVEALDQSERFNITPVSPDANAKQYAKDNNLNLIVIIPENFEMSLMEKMAADHFETPVTLTQVYDPGAFGVTTKIGVLDMALAKINQEMSGKPPLIASEPVSILKKKYRFIEFFVPGIIAMAVMTASLFGSVNVNAELLQKGVIRKLSTTPITRIDWILSNVLYQFILAVVSTAVMLLVSYAVFKVSLEINAWLVVFVALDVFAFVGLGMILTRVAREAESASAAADALMFPMMFLSGTFFPVEMMPEFLQTFARILPLYYVNEGLRAAMIAVDHTAALKSALIIGAFAAVVFVLGIMTTRIGGETP</sequence>
<dbReference type="Gene3D" id="3.40.1710.10">
    <property type="entry name" value="abc type-2 transporter like domain"/>
    <property type="match status" value="1"/>
</dbReference>
<dbReference type="PROSITE" id="PS51012">
    <property type="entry name" value="ABC_TM2"/>
    <property type="match status" value="1"/>
</dbReference>
<feature type="domain" description="ABC transmembrane type-2" evidence="6">
    <location>
        <begin position="145"/>
        <end position="373"/>
    </location>
</feature>
<comment type="subcellular location">
    <subcellularLocation>
        <location evidence="5">Cell membrane</location>
        <topology evidence="5">Multi-pass membrane protein</topology>
    </subcellularLocation>
    <subcellularLocation>
        <location evidence="1">Membrane</location>
        <topology evidence="1">Multi-pass membrane protein</topology>
    </subcellularLocation>
</comment>
<evidence type="ECO:0000313" key="8">
    <source>
        <dbReference type="Proteomes" id="UP000014216"/>
    </source>
</evidence>
<proteinExistence type="inferred from homology"/>